<organism evidence="2 3">
    <name type="scientific">Hericium alpestre</name>
    <dbReference type="NCBI Taxonomy" id="135208"/>
    <lineage>
        <taxon>Eukaryota</taxon>
        <taxon>Fungi</taxon>
        <taxon>Dikarya</taxon>
        <taxon>Basidiomycota</taxon>
        <taxon>Agaricomycotina</taxon>
        <taxon>Agaricomycetes</taxon>
        <taxon>Russulales</taxon>
        <taxon>Hericiaceae</taxon>
        <taxon>Hericium</taxon>
    </lineage>
</organism>
<dbReference type="InterPro" id="IPR001214">
    <property type="entry name" value="SET_dom"/>
</dbReference>
<dbReference type="AlphaFoldDB" id="A0A4Y9ZTS9"/>
<dbReference type="EMBL" id="SFCI01000707">
    <property type="protein sequence ID" value="TFY78316.1"/>
    <property type="molecule type" value="Genomic_DNA"/>
</dbReference>
<comment type="caution">
    <text evidence="2">The sequence shown here is derived from an EMBL/GenBank/DDBJ whole genome shotgun (WGS) entry which is preliminary data.</text>
</comment>
<dbReference type="CDD" id="cd20071">
    <property type="entry name" value="SET_SMYD"/>
    <property type="match status" value="1"/>
</dbReference>
<reference evidence="2 3" key="1">
    <citation type="submission" date="2019-02" db="EMBL/GenBank/DDBJ databases">
        <title>Genome sequencing of the rare red list fungi Hericium alpestre (H. flagellum).</title>
        <authorList>
            <person name="Buettner E."/>
            <person name="Kellner H."/>
        </authorList>
    </citation>
    <scope>NUCLEOTIDE SEQUENCE [LARGE SCALE GENOMIC DNA]</scope>
    <source>
        <strain evidence="2 3">DSM 108284</strain>
    </source>
</reference>
<dbReference type="Proteomes" id="UP000298061">
    <property type="component" value="Unassembled WGS sequence"/>
</dbReference>
<keyword evidence="3" id="KW-1185">Reference proteome</keyword>
<dbReference type="OrthoDB" id="5945798at2759"/>
<evidence type="ECO:0000313" key="3">
    <source>
        <dbReference type="Proteomes" id="UP000298061"/>
    </source>
</evidence>
<dbReference type="Gene3D" id="2.170.270.10">
    <property type="entry name" value="SET domain"/>
    <property type="match status" value="1"/>
</dbReference>
<sequence length="326" mass="35863">MCTKRPLVAGDVIYAERPFIALPVKFYLTSAPPSGLTLEGFTQHAWKEREELLKEMIALLPPERQAAYRALANSHTHDGSGPLAGVFRTNGFGLGLDTWREIIPDIDDRDNRADHETTISGVCDTLSRINHSCCPNADVYFDMPSFSFVLSAVRDIPAGTDVTVGYCDLTDPAAARQKDLTPYGFTCTCVACVSPNSSDPRRATIAASFPDPKFVVRMWLMNVVLPDDYVIQDSQRMIRLIEEEGLQSAWCYTLHFAVLAMAYAALGQRENYLQARERVSALGRACNPVEGHQLMVSLPEFRNSRSSGGCGCPTMDGGGLPSSMRK</sequence>
<dbReference type="Pfam" id="PF00856">
    <property type="entry name" value="SET"/>
    <property type="match status" value="1"/>
</dbReference>
<proteinExistence type="predicted"/>
<dbReference type="SUPFAM" id="SSF82199">
    <property type="entry name" value="SET domain"/>
    <property type="match status" value="1"/>
</dbReference>
<dbReference type="PANTHER" id="PTHR47332:SF4">
    <property type="entry name" value="SET DOMAIN-CONTAINING PROTEIN 5"/>
    <property type="match status" value="1"/>
</dbReference>
<dbReference type="STRING" id="135208.A0A4Y9ZTS9"/>
<evidence type="ECO:0000313" key="2">
    <source>
        <dbReference type="EMBL" id="TFY78316.1"/>
    </source>
</evidence>
<dbReference type="InterPro" id="IPR053185">
    <property type="entry name" value="SET_domain_protein"/>
</dbReference>
<evidence type="ECO:0000259" key="1">
    <source>
        <dbReference type="PROSITE" id="PS50280"/>
    </source>
</evidence>
<feature type="domain" description="SET" evidence="1">
    <location>
        <begin position="82"/>
        <end position="167"/>
    </location>
</feature>
<dbReference type="PANTHER" id="PTHR47332">
    <property type="entry name" value="SET DOMAIN-CONTAINING PROTEIN 5"/>
    <property type="match status" value="1"/>
</dbReference>
<gene>
    <name evidence="2" type="ORF">EWM64_g5699</name>
</gene>
<name>A0A4Y9ZTS9_9AGAM</name>
<dbReference type="InterPro" id="IPR046341">
    <property type="entry name" value="SET_dom_sf"/>
</dbReference>
<protein>
    <recommendedName>
        <fullName evidence="1">SET domain-containing protein</fullName>
    </recommendedName>
</protein>
<accession>A0A4Y9ZTS9</accession>
<dbReference type="PROSITE" id="PS50280">
    <property type="entry name" value="SET"/>
    <property type="match status" value="1"/>
</dbReference>